<feature type="domain" description="DUF7918" evidence="2">
    <location>
        <begin position="311"/>
        <end position="396"/>
    </location>
</feature>
<dbReference type="Proteomes" id="UP000815677">
    <property type="component" value="Unassembled WGS sequence"/>
</dbReference>
<name>A0ABQ0L7A5_MYCCL</name>
<feature type="compositionally biased region" description="Pro residues" evidence="1">
    <location>
        <begin position="45"/>
        <end position="54"/>
    </location>
</feature>
<dbReference type="InterPro" id="IPR057678">
    <property type="entry name" value="DUF7918"/>
</dbReference>
<proteinExistence type="predicted"/>
<organism evidence="3 4">
    <name type="scientific">Mycena chlorophos</name>
    <name type="common">Agaric fungus</name>
    <name type="synonym">Agaricus chlorophos</name>
    <dbReference type="NCBI Taxonomy" id="658473"/>
    <lineage>
        <taxon>Eukaryota</taxon>
        <taxon>Fungi</taxon>
        <taxon>Dikarya</taxon>
        <taxon>Basidiomycota</taxon>
        <taxon>Agaricomycotina</taxon>
        <taxon>Agaricomycetes</taxon>
        <taxon>Agaricomycetidae</taxon>
        <taxon>Agaricales</taxon>
        <taxon>Marasmiineae</taxon>
        <taxon>Mycenaceae</taxon>
        <taxon>Mycena</taxon>
    </lineage>
</organism>
<protein>
    <recommendedName>
        <fullName evidence="2">DUF7918 domain-containing protein</fullName>
    </recommendedName>
</protein>
<dbReference type="Pfam" id="PF25534">
    <property type="entry name" value="DUF7918"/>
    <property type="match status" value="1"/>
</dbReference>
<feature type="region of interest" description="Disordered" evidence="1">
    <location>
        <begin position="436"/>
        <end position="463"/>
    </location>
</feature>
<dbReference type="EMBL" id="DF843024">
    <property type="protein sequence ID" value="GAT47001.1"/>
    <property type="molecule type" value="Genomic_DNA"/>
</dbReference>
<gene>
    <name evidence="3" type="ORF">MCHLO_04492</name>
</gene>
<feature type="region of interest" description="Disordered" evidence="1">
    <location>
        <begin position="41"/>
        <end position="74"/>
    </location>
</feature>
<feature type="region of interest" description="Disordered" evidence="1">
    <location>
        <begin position="107"/>
        <end position="133"/>
    </location>
</feature>
<evidence type="ECO:0000313" key="4">
    <source>
        <dbReference type="Proteomes" id="UP000815677"/>
    </source>
</evidence>
<accession>A0ABQ0L7A5</accession>
<evidence type="ECO:0000256" key="1">
    <source>
        <dbReference type="SAM" id="MobiDB-lite"/>
    </source>
</evidence>
<evidence type="ECO:0000313" key="3">
    <source>
        <dbReference type="EMBL" id="GAT47001.1"/>
    </source>
</evidence>
<sequence length="463" mass="50861">MHRTRRSSFYATGRRASSFGTGCWCGHGPHDYFQRRRPGAKRPFPRCPRPPPTRPQCIPAGVANPRRRDDHQAEESSVVGTCVCTTTSPKNVSATPLGAVPPSFAAATRRGDGPASVPGPHLRRRQRLASGGCAGGDGEVVVVPAPSEMPLADPVLVHGADIHPCPLSEYDVKLSEDGQSVVCWIPSTDDQPFSVRSVDHAPHPGILLSARVALDGRVCGRKCLTKAKDGSGVTMNVRDTISTSDYTRRALRFGKQAVTDDDAYLNATISPDFDVTCILTTQLACRLPTCACQLKLASTKTIFLTHYFNHTITVEIREVEHNATNKKMNYRRRNEAFEPKVLHEKSKKGLGHSVQLGEEIQSTYNRKSVHATIRQVATFTFRYRPIELLRAQGIAPPLPSATKDVALSDDDVIDLTLDDSDERVKREDVEPKARSILYSTLESDDILPDQEGKEEGSTGKRNY</sequence>
<feature type="compositionally biased region" description="Basic and acidic residues" evidence="1">
    <location>
        <begin position="450"/>
        <end position="463"/>
    </location>
</feature>
<keyword evidence="4" id="KW-1185">Reference proteome</keyword>
<evidence type="ECO:0000259" key="2">
    <source>
        <dbReference type="Pfam" id="PF25534"/>
    </source>
</evidence>
<reference evidence="3" key="1">
    <citation type="submission" date="2014-09" db="EMBL/GenBank/DDBJ databases">
        <title>Genome sequence of the luminous mushroom Mycena chlorophos for searching fungal bioluminescence genes.</title>
        <authorList>
            <person name="Tanaka Y."/>
            <person name="Kasuga D."/>
            <person name="Oba Y."/>
            <person name="Hase S."/>
            <person name="Sato K."/>
            <person name="Oba Y."/>
            <person name="Sakakibara Y."/>
        </authorList>
    </citation>
    <scope>NUCLEOTIDE SEQUENCE</scope>
</reference>